<dbReference type="Proteomes" id="UP000678679">
    <property type="component" value="Chromosome 2"/>
</dbReference>
<evidence type="ECO:0000313" key="2">
    <source>
        <dbReference type="EMBL" id="QWG04257.1"/>
    </source>
</evidence>
<protein>
    <submittedName>
        <fullName evidence="2">Nuclear transport factor 2 family protein</fullName>
    </submittedName>
</protein>
<dbReference type="Pfam" id="PF20409">
    <property type="entry name" value="SnoaL_5"/>
    <property type="match status" value="1"/>
</dbReference>
<name>A0AAX1N9X2_9BACT</name>
<keyword evidence="3" id="KW-1185">Reference proteome</keyword>
<dbReference type="InterPro" id="IPR046860">
    <property type="entry name" value="SnoaL_5"/>
</dbReference>
<evidence type="ECO:0000259" key="1">
    <source>
        <dbReference type="Pfam" id="PF20409"/>
    </source>
</evidence>
<sequence length="124" mass="13840">MTIQEIANRLVELCRQGDFATAHEELYSDECVSIEPDGAPVKEVKGKEGLAMKGKQFEEMMEVHGFEVSEPIVADEFFSIVLGMDATFKPTGQRSNSSEIAVYEVKDGKIVKEEFFFRPQGPGM</sequence>
<feature type="domain" description="SnoaL-like" evidence="1">
    <location>
        <begin position="1"/>
        <end position="117"/>
    </location>
</feature>
<dbReference type="KEGG" id="fya:KMW28_25525"/>
<gene>
    <name evidence="2" type="ORF">KMW28_25525</name>
</gene>
<dbReference type="EMBL" id="CP076133">
    <property type="protein sequence ID" value="QWG04257.1"/>
    <property type="molecule type" value="Genomic_DNA"/>
</dbReference>
<dbReference type="RefSeq" id="WP_169663743.1">
    <property type="nucleotide sequence ID" value="NZ_CP076133.1"/>
</dbReference>
<dbReference type="InterPro" id="IPR032710">
    <property type="entry name" value="NTF2-like_dom_sf"/>
</dbReference>
<dbReference type="AlphaFoldDB" id="A0AAX1N9X2"/>
<dbReference type="SUPFAM" id="SSF54427">
    <property type="entry name" value="NTF2-like"/>
    <property type="match status" value="1"/>
</dbReference>
<reference evidence="2 3" key="1">
    <citation type="submission" date="2021-05" db="EMBL/GenBank/DDBJ databases">
        <title>Comparative genomic studies on the polysaccharide-degrading batcterial strains of the Flammeovirga genus.</title>
        <authorList>
            <person name="Zewei F."/>
            <person name="Zheng Z."/>
            <person name="Yu L."/>
            <person name="Ruyue G."/>
            <person name="Yanhong M."/>
            <person name="Yuanyuan C."/>
            <person name="Jingyan G."/>
            <person name="Wenjun H."/>
        </authorList>
    </citation>
    <scope>NUCLEOTIDE SEQUENCE [LARGE SCALE GENOMIC DNA]</scope>
    <source>
        <strain evidence="2 3">NBRC:100898</strain>
    </source>
</reference>
<organism evidence="2 3">
    <name type="scientific">Flammeovirga yaeyamensis</name>
    <dbReference type="NCBI Taxonomy" id="367791"/>
    <lineage>
        <taxon>Bacteria</taxon>
        <taxon>Pseudomonadati</taxon>
        <taxon>Bacteroidota</taxon>
        <taxon>Cytophagia</taxon>
        <taxon>Cytophagales</taxon>
        <taxon>Flammeovirgaceae</taxon>
        <taxon>Flammeovirga</taxon>
    </lineage>
</organism>
<evidence type="ECO:0000313" key="3">
    <source>
        <dbReference type="Proteomes" id="UP000678679"/>
    </source>
</evidence>
<proteinExistence type="predicted"/>
<dbReference type="Gene3D" id="3.10.450.50">
    <property type="match status" value="1"/>
</dbReference>
<accession>A0AAX1N9X2</accession>